<comment type="caution">
    <text evidence="2">The sequence shown here is derived from an EMBL/GenBank/DDBJ whole genome shotgun (WGS) entry which is preliminary data.</text>
</comment>
<dbReference type="EMBL" id="BPLR01014122">
    <property type="protein sequence ID" value="GIY66490.1"/>
    <property type="molecule type" value="Genomic_DNA"/>
</dbReference>
<sequence length="86" mass="9703">MTMSLSAPASSLGWDGEDCFHLLLRPEEAFDFSFMSLVRRHGKWDLGWHLACVYGAALIAVFSLSALDNKLVSRNLWFKSDFCRCG</sequence>
<organism evidence="2 3">
    <name type="scientific">Caerostris extrusa</name>
    <name type="common">Bark spider</name>
    <name type="synonym">Caerostris bankana</name>
    <dbReference type="NCBI Taxonomy" id="172846"/>
    <lineage>
        <taxon>Eukaryota</taxon>
        <taxon>Metazoa</taxon>
        <taxon>Ecdysozoa</taxon>
        <taxon>Arthropoda</taxon>
        <taxon>Chelicerata</taxon>
        <taxon>Arachnida</taxon>
        <taxon>Araneae</taxon>
        <taxon>Araneomorphae</taxon>
        <taxon>Entelegynae</taxon>
        <taxon>Araneoidea</taxon>
        <taxon>Araneidae</taxon>
        <taxon>Caerostris</taxon>
    </lineage>
</organism>
<reference evidence="2 3" key="1">
    <citation type="submission" date="2021-06" db="EMBL/GenBank/DDBJ databases">
        <title>Caerostris extrusa draft genome.</title>
        <authorList>
            <person name="Kono N."/>
            <person name="Arakawa K."/>
        </authorList>
    </citation>
    <scope>NUCLEOTIDE SEQUENCE [LARGE SCALE GENOMIC DNA]</scope>
</reference>
<dbReference type="AlphaFoldDB" id="A0AAV4V8C4"/>
<dbReference type="Proteomes" id="UP001054945">
    <property type="component" value="Unassembled WGS sequence"/>
</dbReference>
<keyword evidence="1" id="KW-0812">Transmembrane</keyword>
<proteinExistence type="predicted"/>
<feature type="transmembrane region" description="Helical" evidence="1">
    <location>
        <begin position="46"/>
        <end position="67"/>
    </location>
</feature>
<evidence type="ECO:0000256" key="1">
    <source>
        <dbReference type="SAM" id="Phobius"/>
    </source>
</evidence>
<keyword evidence="1" id="KW-1133">Transmembrane helix</keyword>
<accession>A0AAV4V8C4</accession>
<keyword evidence="1" id="KW-0472">Membrane</keyword>
<protein>
    <submittedName>
        <fullName evidence="2">Uncharacterized protein</fullName>
    </submittedName>
</protein>
<keyword evidence="3" id="KW-1185">Reference proteome</keyword>
<gene>
    <name evidence="2" type="ORF">CEXT_351701</name>
</gene>
<evidence type="ECO:0000313" key="3">
    <source>
        <dbReference type="Proteomes" id="UP001054945"/>
    </source>
</evidence>
<evidence type="ECO:0000313" key="2">
    <source>
        <dbReference type="EMBL" id="GIY66490.1"/>
    </source>
</evidence>
<name>A0AAV4V8C4_CAEEX</name>